<dbReference type="Proteomes" id="UP000006222">
    <property type="component" value="Unassembled WGS sequence"/>
</dbReference>
<dbReference type="EMBL" id="AFAR01000253">
    <property type="protein sequence ID" value="EGF25097.1"/>
    <property type="molecule type" value="Genomic_DNA"/>
</dbReference>
<dbReference type="AlphaFoldDB" id="F2AZ11"/>
<proteinExistence type="predicted"/>
<sequence length="122" mass="13288">MPLQSTSRSLGTAVAVRPSLLDLLEDEDPPNKLPSKPLLEDRVVVREREFKPLRMPVDFPRPLSCFPTTCWISGLSVVSWAATLCGPKEVQGVGPTVKDVANIAAAMKTGKRRRGDAKCVMS</sequence>
<protein>
    <submittedName>
        <fullName evidence="1">Uncharacterized protein</fullName>
    </submittedName>
</protein>
<comment type="caution">
    <text evidence="1">The sequence shown here is derived from an EMBL/GenBank/DDBJ whole genome shotgun (WGS) entry which is preliminary data.</text>
</comment>
<name>F2AZ11_RHOBT</name>
<organism evidence="1 2">
    <name type="scientific">Rhodopirellula baltica WH47</name>
    <dbReference type="NCBI Taxonomy" id="991778"/>
    <lineage>
        <taxon>Bacteria</taxon>
        <taxon>Pseudomonadati</taxon>
        <taxon>Planctomycetota</taxon>
        <taxon>Planctomycetia</taxon>
        <taxon>Pirellulales</taxon>
        <taxon>Pirellulaceae</taxon>
        <taxon>Rhodopirellula</taxon>
    </lineage>
</organism>
<gene>
    <name evidence="1" type="ORF">RBWH47_04933</name>
</gene>
<accession>F2AZ11</accession>
<reference evidence="1 2" key="1">
    <citation type="journal article" date="2013" name="Mar. Genomics">
        <title>Expression of sulfatases in Rhodopirellula baltica and the diversity of sulfatases in the genus Rhodopirellula.</title>
        <authorList>
            <person name="Wegner C.E."/>
            <person name="Richter-Heitmann T."/>
            <person name="Klindworth A."/>
            <person name="Klockow C."/>
            <person name="Richter M."/>
            <person name="Achstetter T."/>
            <person name="Glockner F.O."/>
            <person name="Harder J."/>
        </authorList>
    </citation>
    <scope>NUCLEOTIDE SEQUENCE [LARGE SCALE GENOMIC DNA]</scope>
    <source>
        <strain evidence="1 2">WH47</strain>
    </source>
</reference>
<evidence type="ECO:0000313" key="1">
    <source>
        <dbReference type="EMBL" id="EGF25097.1"/>
    </source>
</evidence>
<evidence type="ECO:0000313" key="2">
    <source>
        <dbReference type="Proteomes" id="UP000006222"/>
    </source>
</evidence>